<accession>A0A644YK30</accession>
<evidence type="ECO:0000313" key="1">
    <source>
        <dbReference type="EMBL" id="MPM28935.1"/>
    </source>
</evidence>
<name>A0A644YK30_9ZZZZ</name>
<organism evidence="1">
    <name type="scientific">bioreactor metagenome</name>
    <dbReference type="NCBI Taxonomy" id="1076179"/>
    <lineage>
        <taxon>unclassified sequences</taxon>
        <taxon>metagenomes</taxon>
        <taxon>ecological metagenomes</taxon>
    </lineage>
</organism>
<protein>
    <recommendedName>
        <fullName evidence="2">Serine/arginine repetitive matrix protein 2</fullName>
    </recommendedName>
</protein>
<sequence>MEIQELYNPTMAAYVGPYCFTQGVEIEMFSSKTSYFDWSKIRFTGEYQLEISLAKKDDALIALGYDGVMDEIFTGYVSQPYGAGGFANEIVLKDEMLLLEETEINSTFLDTTPQEMISYFLAQAGIEEAKLSSQTYPMRKQVPIRKMNVIQAINAIHSAWGIKQPFYFSGGVFYWGEQPEQKEVYSFEYGVNILNLTRPGGTWELETVAAPFVKHSHKINVIHPQISGEVEVVKVVSTTNEEGFIRTRIYF</sequence>
<dbReference type="EMBL" id="VSSQ01005384">
    <property type="protein sequence ID" value="MPM28935.1"/>
    <property type="molecule type" value="Genomic_DNA"/>
</dbReference>
<reference evidence="1" key="1">
    <citation type="submission" date="2019-08" db="EMBL/GenBank/DDBJ databases">
        <authorList>
            <person name="Kucharzyk K."/>
            <person name="Murdoch R.W."/>
            <person name="Higgins S."/>
            <person name="Loffler F."/>
        </authorList>
    </citation>
    <scope>NUCLEOTIDE SEQUENCE</scope>
</reference>
<gene>
    <name evidence="1" type="ORF">SDC9_75473</name>
</gene>
<proteinExistence type="predicted"/>
<evidence type="ECO:0008006" key="2">
    <source>
        <dbReference type="Google" id="ProtNLM"/>
    </source>
</evidence>
<comment type="caution">
    <text evidence="1">The sequence shown here is derived from an EMBL/GenBank/DDBJ whole genome shotgun (WGS) entry which is preliminary data.</text>
</comment>
<dbReference type="AlphaFoldDB" id="A0A644YK30"/>